<dbReference type="EMBL" id="FORX01000004">
    <property type="protein sequence ID" value="SFJ56128.1"/>
    <property type="molecule type" value="Genomic_DNA"/>
</dbReference>
<keyword evidence="1" id="KW-0812">Transmembrane</keyword>
<keyword evidence="1" id="KW-0472">Membrane</keyword>
<organism evidence="2 3">
    <name type="scientific">Desulfomicrobium apsheronum</name>
    <dbReference type="NCBI Taxonomy" id="52560"/>
    <lineage>
        <taxon>Bacteria</taxon>
        <taxon>Pseudomonadati</taxon>
        <taxon>Thermodesulfobacteriota</taxon>
        <taxon>Desulfovibrionia</taxon>
        <taxon>Desulfovibrionales</taxon>
        <taxon>Desulfomicrobiaceae</taxon>
        <taxon>Desulfomicrobium</taxon>
    </lineage>
</organism>
<proteinExistence type="predicted"/>
<dbReference type="Proteomes" id="UP000198635">
    <property type="component" value="Unassembled WGS sequence"/>
</dbReference>
<reference evidence="3" key="1">
    <citation type="submission" date="2016-10" db="EMBL/GenBank/DDBJ databases">
        <authorList>
            <person name="Varghese N."/>
            <person name="Submissions S."/>
        </authorList>
    </citation>
    <scope>NUCLEOTIDE SEQUENCE [LARGE SCALE GENOMIC DNA]</scope>
    <source>
        <strain evidence="3">DSM 5918</strain>
    </source>
</reference>
<dbReference type="RefSeq" id="WP_092373218.1">
    <property type="nucleotide sequence ID" value="NZ_FORX01000004.1"/>
</dbReference>
<sequence length="104" mass="11352">MTQFILALGAVIICLFIQAIDDFLSHFGVVSALHGGLLGYGQIYVARDLLEWGGGSLEWLVVILITVGVIAVAIYKSRYTWTTWISAFNFGIFAGIMYGGFSLI</sequence>
<dbReference type="AlphaFoldDB" id="A0A1I3SBM9"/>
<evidence type="ECO:0008006" key="4">
    <source>
        <dbReference type="Google" id="ProtNLM"/>
    </source>
</evidence>
<protein>
    <recommendedName>
        <fullName evidence="4">HupE / UreJ protein</fullName>
    </recommendedName>
</protein>
<feature type="transmembrane region" description="Helical" evidence="1">
    <location>
        <begin position="57"/>
        <end position="75"/>
    </location>
</feature>
<gene>
    <name evidence="2" type="ORF">SAMN04488082_104102</name>
</gene>
<evidence type="ECO:0000313" key="3">
    <source>
        <dbReference type="Proteomes" id="UP000198635"/>
    </source>
</evidence>
<accession>A0A1I3SBM9</accession>
<keyword evidence="1" id="KW-1133">Transmembrane helix</keyword>
<evidence type="ECO:0000313" key="2">
    <source>
        <dbReference type="EMBL" id="SFJ56128.1"/>
    </source>
</evidence>
<name>A0A1I3SBM9_9BACT</name>
<keyword evidence="3" id="KW-1185">Reference proteome</keyword>
<feature type="transmembrane region" description="Helical" evidence="1">
    <location>
        <begin position="29"/>
        <end position="45"/>
    </location>
</feature>
<dbReference type="OrthoDB" id="9838737at2"/>
<feature type="transmembrane region" description="Helical" evidence="1">
    <location>
        <begin position="81"/>
        <end position="101"/>
    </location>
</feature>
<evidence type="ECO:0000256" key="1">
    <source>
        <dbReference type="SAM" id="Phobius"/>
    </source>
</evidence>